<dbReference type="SMART" id="SM00228">
    <property type="entry name" value="PDZ"/>
    <property type="match status" value="1"/>
</dbReference>
<evidence type="ECO:0000313" key="4">
    <source>
        <dbReference type="EMBL" id="CAD9987769.1"/>
    </source>
</evidence>
<feature type="region of interest" description="Disordered" evidence="1">
    <location>
        <begin position="1"/>
        <end position="98"/>
    </location>
</feature>
<keyword evidence="2" id="KW-0472">Membrane</keyword>
<accession>A0A7S2YPT1</accession>
<name>A0A7S2YPT1_9STRA</name>
<dbReference type="EMBL" id="HBHT01034862">
    <property type="protein sequence ID" value="CAD9987769.1"/>
    <property type="molecule type" value="Transcribed_RNA"/>
</dbReference>
<reference evidence="4" key="1">
    <citation type="submission" date="2021-01" db="EMBL/GenBank/DDBJ databases">
        <authorList>
            <person name="Corre E."/>
            <person name="Pelletier E."/>
            <person name="Niang G."/>
            <person name="Scheremetjew M."/>
            <person name="Finn R."/>
            <person name="Kale V."/>
            <person name="Holt S."/>
            <person name="Cochrane G."/>
            <person name="Meng A."/>
            <person name="Brown T."/>
            <person name="Cohen L."/>
        </authorList>
    </citation>
    <scope>NUCLEOTIDE SEQUENCE</scope>
    <source>
        <strain evidence="4">CCMP125</strain>
    </source>
</reference>
<sequence length="913" mass="97702">MPSLTPTSKPSSLPSVEPSSSPSLRPTVYPSSSPSTKPSLSPSRSPSEPPSRAPTMTPSVTPSLVPSLSPSSDPSPPPSVMPSTLPSMTPSESCRDSIDYENPLNEELTCEDFKGLDCLQWQVFGLNASQLIELIENCPVSCGIPCDSARSFSIDTTVKMSNATSSQLGPTTVVILEELTEDFIIDMLSGVALDPVEITSQEQVAGEERFRKLRRLQTTNTPELLLTFRFQGVSIEADAAEIAGVIEKAFNTEDFEFALQRSGDPVLSNVQISTELVAETIPKVVEQENSKGTSSGVVAGAVVAAVAVFVALAGLMVFAQRQQHRKPFGGENVIDFDDFPNSPLAMSPVPAGGGSVNIPSGSSFPLRRSPVGSLGPSVQSPTTSFSFEAANNFVSMVVSSVTNRGPSHILHEEQIEASDKESDATTASSDEVEPHPYMDVVPPMIVIDNIDSDMRDDALSKQMNDIVPGMNLRADSDLVAAINDKTTPFEASVLTDFISKRVDENKAFGSTAEPEPDALDIHRGQSFRVFSSEAEDGETSSEGSDEDDLEITAINEELEYSNQQIDSKVHPSSVPNTSLSMNKKWSNGARPPRIPSEGSISRGSPRSNSDSPVIPHGQESSDSPPTMSDELSWIRPDNSSAHDNDGKLVRDDLSPPSLADHANGTDDAENRARSPGVFTGFWAKLAQKHSSEGGSEGESSGTNRGQNQARRRNSHGSARSGSQDSSNTRANSQNSSHGRNSSNSMSHRRTGSHGSRHARSNSRASSVSSVGSHLDDGLLLSFEAPAKGKLGLVIEKRPFKGVVVTKIKDYSPLLGQVLPGDCVVNVNGTRTDYMGANEIQILLSSGSKTWNGMIRLTILRPDDEMDELGGDSTSHLSFDEGPRPQERQNEASSDFERMSQSSRTSGDGAHSRK</sequence>
<dbReference type="SUPFAM" id="SSF50156">
    <property type="entry name" value="PDZ domain-like"/>
    <property type="match status" value="1"/>
</dbReference>
<feature type="region of interest" description="Disordered" evidence="1">
    <location>
        <begin position="415"/>
        <end position="437"/>
    </location>
</feature>
<feature type="transmembrane region" description="Helical" evidence="2">
    <location>
        <begin position="297"/>
        <end position="318"/>
    </location>
</feature>
<feature type="compositionally biased region" description="Low complexity" evidence="1">
    <location>
        <begin position="731"/>
        <end position="745"/>
    </location>
</feature>
<feature type="compositionally biased region" description="Polar residues" evidence="1">
    <location>
        <begin position="598"/>
        <end position="611"/>
    </location>
</feature>
<evidence type="ECO:0000259" key="3">
    <source>
        <dbReference type="PROSITE" id="PS50106"/>
    </source>
</evidence>
<dbReference type="InterPro" id="IPR001478">
    <property type="entry name" value="PDZ"/>
</dbReference>
<feature type="region of interest" description="Disordered" evidence="1">
    <location>
        <begin position="865"/>
        <end position="913"/>
    </location>
</feature>
<feature type="compositionally biased region" description="Low complexity" evidence="1">
    <location>
        <begin position="81"/>
        <end position="91"/>
    </location>
</feature>
<feature type="domain" description="PDZ" evidence="3">
    <location>
        <begin position="779"/>
        <end position="843"/>
    </location>
</feature>
<keyword evidence="2" id="KW-0812">Transmembrane</keyword>
<evidence type="ECO:0000256" key="2">
    <source>
        <dbReference type="SAM" id="Phobius"/>
    </source>
</evidence>
<feature type="compositionally biased region" description="Low complexity" evidence="1">
    <location>
        <begin position="1"/>
        <end position="46"/>
    </location>
</feature>
<dbReference type="InterPro" id="IPR036034">
    <property type="entry name" value="PDZ_sf"/>
</dbReference>
<keyword evidence="2" id="KW-1133">Transmembrane helix</keyword>
<protein>
    <recommendedName>
        <fullName evidence="3">PDZ domain-containing protein</fullName>
    </recommendedName>
</protein>
<organism evidence="4">
    <name type="scientific">Entomoneis paludosa</name>
    <dbReference type="NCBI Taxonomy" id="265537"/>
    <lineage>
        <taxon>Eukaryota</taxon>
        <taxon>Sar</taxon>
        <taxon>Stramenopiles</taxon>
        <taxon>Ochrophyta</taxon>
        <taxon>Bacillariophyta</taxon>
        <taxon>Bacillariophyceae</taxon>
        <taxon>Bacillariophycidae</taxon>
        <taxon>Entomoneidaceae</taxon>
        <taxon>Entomoneis</taxon>
    </lineage>
</organism>
<evidence type="ECO:0000256" key="1">
    <source>
        <dbReference type="SAM" id="MobiDB-lite"/>
    </source>
</evidence>
<feature type="compositionally biased region" description="Basic and acidic residues" evidence="1">
    <location>
        <begin position="877"/>
        <end position="897"/>
    </location>
</feature>
<feature type="compositionally biased region" description="Polar residues" evidence="1">
    <location>
        <begin position="573"/>
        <end position="585"/>
    </location>
</feature>
<feature type="compositionally biased region" description="Basic and acidic residues" evidence="1">
    <location>
        <begin position="640"/>
        <end position="653"/>
    </location>
</feature>
<dbReference type="AlphaFoldDB" id="A0A7S2YPT1"/>
<feature type="compositionally biased region" description="Low complexity" evidence="1">
    <location>
        <begin position="761"/>
        <end position="770"/>
    </location>
</feature>
<feature type="region of interest" description="Disordered" evidence="1">
    <location>
        <begin position="687"/>
        <end position="770"/>
    </location>
</feature>
<feature type="compositionally biased region" description="Polar residues" evidence="1">
    <location>
        <begin position="715"/>
        <end position="730"/>
    </location>
</feature>
<feature type="compositionally biased region" description="Low complexity" evidence="1">
    <location>
        <begin position="53"/>
        <end position="72"/>
    </location>
</feature>
<feature type="region of interest" description="Disordered" evidence="1">
    <location>
        <begin position="560"/>
        <end position="674"/>
    </location>
</feature>
<gene>
    <name evidence="4" type="ORF">APAL1065_LOCUS23451</name>
</gene>
<dbReference type="PROSITE" id="PS50106">
    <property type="entry name" value="PDZ"/>
    <property type="match status" value="1"/>
</dbReference>
<feature type="compositionally biased region" description="Basic residues" evidence="1">
    <location>
        <begin position="746"/>
        <end position="760"/>
    </location>
</feature>
<proteinExistence type="predicted"/>